<organism evidence="6 7">
    <name type="scientific">Methanonatronarchaeum thermophilum</name>
    <dbReference type="NCBI Taxonomy" id="1927129"/>
    <lineage>
        <taxon>Archaea</taxon>
        <taxon>Methanobacteriati</taxon>
        <taxon>Methanobacteriota</taxon>
        <taxon>Methanonatronarchaeia</taxon>
        <taxon>Methanonatronarchaeales</taxon>
        <taxon>Methanonatronarchaeaceae</taxon>
        <taxon>Methanonatronarchaeum</taxon>
    </lineage>
</organism>
<keyword evidence="2" id="KW-0479">Metal-binding</keyword>
<sequence length="395" mass="44664">MSEITVLDRKGLELFLDTSEDNVRLVGRGSLSSLVKPVVRRVNRILEDEKPIDVMNDSVVVSSWFPPIPSEPFKRAVKNEVNALLLNRYSPQAVSLNISECSLNCDECNILGDGSQLETEYVKRFIRDSQDLGAVSIGFAEGDPFLRPDLFELIEYVDKEKSIVSVFTPGPLLDKENADKMKESGVHAVITGIKSPVPEEHDKARGMDGAFESAISGMKNALEAGLYVSMHTHVKPSLVETGKIEQIYQLAEKTGVDELTMWDSHPTWGYKDNTEIMLSSEHRNQLLDLRKKANNKKTGPRVFYNGYFESKDFFGCMAGKRWLNLIHNGDVTPCTYIPIEFGNIKQESLKQIWKRMTGFDGFKGKNSCVMQDKEFREKYINPYSVSELPLDYKKL</sequence>
<dbReference type="Proteomes" id="UP000195137">
    <property type="component" value="Unassembled WGS sequence"/>
</dbReference>
<dbReference type="PANTHER" id="PTHR11228">
    <property type="entry name" value="RADICAL SAM DOMAIN PROTEIN"/>
    <property type="match status" value="1"/>
</dbReference>
<evidence type="ECO:0000313" key="6">
    <source>
        <dbReference type="EMBL" id="OUJ19403.1"/>
    </source>
</evidence>
<dbReference type="InterPro" id="IPR007197">
    <property type="entry name" value="rSAM"/>
</dbReference>
<dbReference type="InterPro" id="IPR058240">
    <property type="entry name" value="rSAM_sf"/>
</dbReference>
<keyword evidence="4" id="KW-0411">Iron-sulfur</keyword>
<dbReference type="CDD" id="cd01335">
    <property type="entry name" value="Radical_SAM"/>
    <property type="match status" value="1"/>
</dbReference>
<dbReference type="SFLD" id="SFLDS00029">
    <property type="entry name" value="Radical_SAM"/>
    <property type="match status" value="1"/>
</dbReference>
<dbReference type="PANTHER" id="PTHR11228:SF7">
    <property type="entry name" value="PQQA PEPTIDE CYCLASE"/>
    <property type="match status" value="1"/>
</dbReference>
<dbReference type="OrthoDB" id="30736at2157"/>
<dbReference type="GO" id="GO:0046872">
    <property type="term" value="F:metal ion binding"/>
    <property type="evidence" value="ECO:0007669"/>
    <property type="project" value="UniProtKB-KW"/>
</dbReference>
<gene>
    <name evidence="6" type="ORF">AMET1_0072</name>
</gene>
<dbReference type="SUPFAM" id="SSF102114">
    <property type="entry name" value="Radical SAM enzymes"/>
    <property type="match status" value="1"/>
</dbReference>
<dbReference type="PROSITE" id="PS51918">
    <property type="entry name" value="RADICAL_SAM"/>
    <property type="match status" value="1"/>
</dbReference>
<evidence type="ECO:0000256" key="2">
    <source>
        <dbReference type="ARBA" id="ARBA00022723"/>
    </source>
</evidence>
<feature type="domain" description="Radical SAM core" evidence="5">
    <location>
        <begin position="88"/>
        <end position="296"/>
    </location>
</feature>
<evidence type="ECO:0000256" key="1">
    <source>
        <dbReference type="ARBA" id="ARBA00022691"/>
    </source>
</evidence>
<name>A0A1Y3GGF4_9EURY</name>
<keyword evidence="1" id="KW-0949">S-adenosyl-L-methionine</keyword>
<dbReference type="InterPro" id="IPR023885">
    <property type="entry name" value="4Fe4S-binding_SPASM_dom"/>
</dbReference>
<dbReference type="GO" id="GO:0006783">
    <property type="term" value="P:heme biosynthetic process"/>
    <property type="evidence" value="ECO:0007669"/>
    <property type="project" value="TreeGrafter"/>
</dbReference>
<evidence type="ECO:0000259" key="5">
    <source>
        <dbReference type="PROSITE" id="PS51918"/>
    </source>
</evidence>
<dbReference type="InterPro" id="IPR013785">
    <property type="entry name" value="Aldolase_TIM"/>
</dbReference>
<proteinExistence type="predicted"/>
<dbReference type="Gene3D" id="3.20.20.70">
    <property type="entry name" value="Aldolase class I"/>
    <property type="match status" value="1"/>
</dbReference>
<keyword evidence="7" id="KW-1185">Reference proteome</keyword>
<dbReference type="InterPro" id="IPR050377">
    <property type="entry name" value="Radical_SAM_PqqE_MftC-like"/>
</dbReference>
<dbReference type="Pfam" id="PF13186">
    <property type="entry name" value="SPASM"/>
    <property type="match status" value="1"/>
</dbReference>
<dbReference type="GO" id="GO:0051536">
    <property type="term" value="F:iron-sulfur cluster binding"/>
    <property type="evidence" value="ECO:0007669"/>
    <property type="project" value="UniProtKB-KW"/>
</dbReference>
<dbReference type="Pfam" id="PF04055">
    <property type="entry name" value="Radical_SAM"/>
    <property type="match status" value="1"/>
</dbReference>
<accession>A0A1Y3GGF4</accession>
<comment type="caution">
    <text evidence="6">The sequence shown here is derived from an EMBL/GenBank/DDBJ whole genome shotgun (WGS) entry which is preliminary data.</text>
</comment>
<keyword evidence="3" id="KW-0408">Iron</keyword>
<evidence type="ECO:0000256" key="3">
    <source>
        <dbReference type="ARBA" id="ARBA00023004"/>
    </source>
</evidence>
<dbReference type="AlphaFoldDB" id="A0A1Y3GGF4"/>
<evidence type="ECO:0000313" key="7">
    <source>
        <dbReference type="Proteomes" id="UP000195137"/>
    </source>
</evidence>
<dbReference type="EMBL" id="MRZU01000002">
    <property type="protein sequence ID" value="OUJ19403.1"/>
    <property type="molecule type" value="Genomic_DNA"/>
</dbReference>
<dbReference type="SFLD" id="SFLDG01067">
    <property type="entry name" value="SPASM/twitch_domain_containing"/>
    <property type="match status" value="1"/>
</dbReference>
<dbReference type="GO" id="GO:0003824">
    <property type="term" value="F:catalytic activity"/>
    <property type="evidence" value="ECO:0007669"/>
    <property type="project" value="InterPro"/>
</dbReference>
<evidence type="ECO:0000256" key="4">
    <source>
        <dbReference type="ARBA" id="ARBA00023014"/>
    </source>
</evidence>
<dbReference type="RefSeq" id="WP_086636503.1">
    <property type="nucleotide sequence ID" value="NZ_MRZU01000002.1"/>
</dbReference>
<protein>
    <submittedName>
        <fullName evidence="6">Radical SAM superfamily enzyme</fullName>
    </submittedName>
</protein>
<reference evidence="6 7" key="1">
    <citation type="submission" date="2016-12" db="EMBL/GenBank/DDBJ databases">
        <title>Discovery of methanogenic haloarchaea.</title>
        <authorList>
            <person name="Sorokin D.Y."/>
            <person name="Makarova K.S."/>
            <person name="Abbas B."/>
            <person name="Ferrer M."/>
            <person name="Golyshin P.N."/>
        </authorList>
    </citation>
    <scope>NUCLEOTIDE SEQUENCE [LARGE SCALE GENOMIC DNA]</scope>
    <source>
        <strain evidence="6">AMET1</strain>
    </source>
</reference>